<feature type="region of interest" description="Disordered" evidence="6">
    <location>
        <begin position="908"/>
        <end position="932"/>
    </location>
</feature>
<reference evidence="10 11" key="1">
    <citation type="submission" date="2015-06" db="EMBL/GenBank/DDBJ databases">
        <title>Draft genome assembly of filamentous brackish cyanobacterium Limnoraphis robusta strain CS-951.</title>
        <authorList>
            <person name="Willis A."/>
            <person name="Parks M."/>
            <person name="Burford M.A."/>
        </authorList>
    </citation>
    <scope>NUCLEOTIDE SEQUENCE [LARGE SCALE GENOMIC DNA]</scope>
    <source>
        <strain evidence="10 11">CS-951</strain>
    </source>
</reference>
<evidence type="ECO:0000256" key="4">
    <source>
        <dbReference type="PROSITE-ProRule" id="PRU01240"/>
    </source>
</evidence>
<feature type="region of interest" description="Disordered" evidence="6">
    <location>
        <begin position="1"/>
        <end position="31"/>
    </location>
</feature>
<dbReference type="SUPFAM" id="SSF52743">
    <property type="entry name" value="Subtilisin-like"/>
    <property type="match status" value="1"/>
</dbReference>
<evidence type="ECO:0000256" key="2">
    <source>
        <dbReference type="ARBA" id="ARBA00022801"/>
    </source>
</evidence>
<dbReference type="Gene3D" id="3.40.50.200">
    <property type="entry name" value="Peptidase S8/S53 domain"/>
    <property type="match status" value="1"/>
</dbReference>
<evidence type="ECO:0000256" key="3">
    <source>
        <dbReference type="ARBA" id="ARBA00022825"/>
    </source>
</evidence>
<accession>A0A0F5YJT3</accession>
<dbReference type="Gene3D" id="3.90.132.10">
    <property type="entry name" value="Leishmanolysin , domain 2"/>
    <property type="match status" value="1"/>
</dbReference>
<feature type="region of interest" description="Disordered" evidence="6">
    <location>
        <begin position="2051"/>
        <end position="2071"/>
    </location>
</feature>
<feature type="region of interest" description="Disordered" evidence="6">
    <location>
        <begin position="813"/>
        <end position="844"/>
    </location>
</feature>
<evidence type="ECO:0000256" key="1">
    <source>
        <dbReference type="ARBA" id="ARBA00022670"/>
    </source>
</evidence>
<feature type="region of interest" description="Disordered" evidence="6">
    <location>
        <begin position="2573"/>
        <end position="2597"/>
    </location>
</feature>
<dbReference type="GO" id="GO:0031982">
    <property type="term" value="C:vesicle"/>
    <property type="evidence" value="ECO:0007669"/>
    <property type="project" value="TreeGrafter"/>
</dbReference>
<feature type="region of interest" description="Disordered" evidence="6">
    <location>
        <begin position="1343"/>
        <end position="1368"/>
    </location>
</feature>
<proteinExistence type="inferred from homology"/>
<evidence type="ECO:0000313" key="11">
    <source>
        <dbReference type="Proteomes" id="UP000033607"/>
    </source>
</evidence>
<dbReference type="PROSITE" id="PS51892">
    <property type="entry name" value="SUBTILASE"/>
    <property type="match status" value="1"/>
</dbReference>
<dbReference type="CDD" id="cd20746">
    <property type="entry name" value="FIX_Ntox15_NUC_DUF4112_RhsA-like"/>
    <property type="match status" value="1"/>
</dbReference>
<dbReference type="InterPro" id="IPR036852">
    <property type="entry name" value="Peptidase_S8/S53_dom_sf"/>
</dbReference>
<feature type="region of interest" description="Disordered" evidence="6">
    <location>
        <begin position="745"/>
        <end position="779"/>
    </location>
</feature>
<dbReference type="OrthoDB" id="9798386at2"/>
<feature type="domain" description="DUF4114" evidence="9">
    <location>
        <begin position="393"/>
        <end position="476"/>
    </location>
</feature>
<dbReference type="Pfam" id="PF01909">
    <property type="entry name" value="NTP_transf_2"/>
    <property type="match status" value="1"/>
</dbReference>
<dbReference type="InterPro" id="IPR036779">
    <property type="entry name" value="LysM_dom_sf"/>
</dbReference>
<dbReference type="PRINTS" id="PR00723">
    <property type="entry name" value="SUBTILISIN"/>
</dbReference>
<evidence type="ECO:0000259" key="8">
    <source>
        <dbReference type="Pfam" id="PF01909"/>
    </source>
</evidence>
<feature type="compositionally biased region" description="Acidic residues" evidence="6">
    <location>
        <begin position="767"/>
        <end position="779"/>
    </location>
</feature>
<feature type="region of interest" description="Disordered" evidence="6">
    <location>
        <begin position="644"/>
        <end position="667"/>
    </location>
</feature>
<feature type="region of interest" description="Disordered" evidence="6">
    <location>
        <begin position="535"/>
        <end position="586"/>
    </location>
</feature>
<comment type="caution">
    <text evidence="10">The sequence shown here is derived from an EMBL/GenBank/DDBJ whole genome shotgun (WGS) entry which is preliminary data.</text>
</comment>
<feature type="compositionally biased region" description="Basic and acidic residues" evidence="6">
    <location>
        <begin position="1828"/>
        <end position="1889"/>
    </location>
</feature>
<sequence>MGLLKNLIGFSSSKRQPASGFQSQSKKPPSQETFILESILTPSGLVDGGDDSPDPIIIESELLDEIESELDSEVETASEEDLTPVEVSNLDEVDEVEIPFITDLEELDVEDNSETSEKDLAESNEEITSEAESSSELTENSDAEITESNSDSDSEINQDLEVDSESSSEVEESSTENITQTVSSSESSSNSSTSEESVATASSSEETSKDSTLEESPTEEISDELTLHEESETEDTETTAETSVDESIEETESSTDSETEDSNNTDTVNENESENETDSNAEIIEEIVNSPIDLNFDSGIFTVGETGEIGIDYLFDGGGFGRGELAIFSLEGMEELDLTLEEFIKEAANRALSDSELGHVVISDGNEGAKFSGGLEETDFNRGEYLGVKTFNMRPGDKFAVMLVPNGKVQQVFDNPSVEGTIRPLFSLSTANPEDGFQLGQIADVTGDGNTFVFEDLRIDNKSDHDYNDIIFQVRGASGEAVHLDEVISPNKDWRSSDMGQALIEYAQPYITPEEPIVEIENNLSDLLTEFEDLLDQEESETETESDEEVSNSEVLDTEVIDETVDFSEDEESQDESTELVESTESEIEESEIIEIENNSETSVVEDSEVIEIEDNLDTSVEQSEITEIENNLETSVEESLSELEETEVEENLPTAVVEETEESGVTEIENNLETPVEESLSELEEIEVEENLSTAVVEETEKSELVEIKDSGNTPIVQQTEESEVTEIENNLETSIVEETEESFVIETEENSESSTSPTELIVIEESSENLTVEETDESEVVEIADNYETSVVEENLSTPIVEEAEESVVIEAEEDSESSTSQTEPTVIKENSENSTVVGEAEESEVVEIVDNSETSIVEEAENNLEITLAEESEQELEETELQEISETSFVQAIEQLENVEIEKNLDNSGIEETEETELIDGDNSSESSVLPVDTTEFEDVENNLPGTPPTPTVESPTVNLVNRLEKLTYNLQNQTLSQTPVNSNLIQQLEQLTNRLITQAETNPNFAVSANTLQLIERLETQLITKPVLPTPVEPPVQFEFATENQPLVGIIDTGFSGNNPDIDYSRITWGSDKVDGDADPTLAEGEGNEHGTHVLGIIAAQQNNGIGIDGINDNAPIWAGRAIGSGKWAESLVEFVDAAKASGQPNAVVNLSLDLTQINPDGSVTTRYELTPQEEAAIAYAQKHNIIVVVSAGDNPGTMSALGELSKEFDNLITVGAAEQVNNAVAVPKAYAPASYSGSGDALDIVADGNSGSISSTTVATAKVTGTISQVWAANPDLNYTQVIDIIKRTATDLAQPNWDSKTGAGLLNIAAAITLAKATEPQLYTVKPGQRTITDNFISQNPTNKPLPGDPTHPAATPPGVPQTTVDTGGNSVAEAVQLLPSGTQDIIDQVSPIDPTDTYRLDSRYLQGTEFSVLSGELSVSYLTPSGEVLATQVLGKGSHQLQLPANATDEIILKIDRRNESPATYMLYGFESTATEPFNIGLEFDSPLTTSQQQIMEAVAKSVASLIGKGLPSAVVDGKVIDDINIKISTANIDGASGTQARTKIDFMRYGTMLPAQSLVQFDAADIAELERSGKLFSVVQHEFLHALGFGNLWEAKGLVDYAGTPLAQYNGGKAVDAFKDLGGLTDAISLETEGKGSAGFHWNEALFQDEVMTADLNFSGKAGNAPISPVTIASLADLGYEVNLNAATPDFGLFGGQRFNSEDLTPEQIEAFRQLAEIFGDGDEPSEPAILQEVDPTKVAPEIWAHAERAPNGQYYDWEDYLIVWGDTLSELAEWRMGSGSANNYWWIANHNGIPNPNYIQAGKVIKLPVHRPNYEQNQEAERQRREQELRQRQEQEARDRQQQEDRLRNDQAEQERLRQDEERRRQEAEANQRELEEQARRLAEEQERRRREREEYEREQARLAELRRQAEIARQQGKGGLDWYLAKPMPEFGPVDPFETSLTGETVGNLVPDDYYRFTLSRGGRITAELRKLLADADLVLYDVRNEPIAYSMREGITDEQIIADLIPGTYMLRVNSPKGVTTDYELVVKFQHKLSQMEIGPPPGWKVGGTSNGGGSGGGNTSPGVAFADPRIKQIYNTALNQFESAERGKANAQIRDLEAEKRQYQQELNDLLARMNAEQRNKVYTALDGVRNDAFGWLDSPGETNVFDNLVNGIFDQIPSWVYNVWGIGDALRIAKDTAKGAFNGALSLIKGKVNSARNEIKNAVSWFVEALKNAYRTGGEINSAIEGLARELKGKIDAQVTNINNGIDWFKTEAIKNLGSLRNVGVGGWNFYDNLVVPQADNIANLVKNGVGAIANYFKGTVDYVKPRAQKTVADIVSALLGDQTGNLYNKINGIDQQIAATTRAVEERIVQKAVELKVDVDNWLNKLANDGKKLLDTILTLLNSPGGQIGIEVVKVALGFVPIVGQAIDIIDTAVALWKIVIDGKRDTETFVELLGSLAGWFPGVGDAIKGVAKIALKGPIGALLRKLGPDVTKQVVKVFKEAKWKEILLDVVEGIGEVWSKFDSTMDEAAGWILDLMPGVRPALAGVGDLIRKFSDDAATAGDSLDDISKTIAKKIDDTSEQIAKEDKKEEDPPLMLPGPVRKVPQGLTQAQYSSISAKLRQKASYLSDDIRIHGSRAAGTANPDSDIDIAVRMSPEQYNQFVEERFKTPNPGSAKEASKEYAFSEGKIAAGEAGLRQLRNELEQELGMKVDLSVIKIGGNFDDGPWIALE</sequence>
<feature type="compositionally biased region" description="Acidic residues" evidence="6">
    <location>
        <begin position="68"/>
        <end position="114"/>
    </location>
</feature>
<dbReference type="GO" id="GO:0004252">
    <property type="term" value="F:serine-type endopeptidase activity"/>
    <property type="evidence" value="ECO:0007669"/>
    <property type="project" value="InterPro"/>
</dbReference>
<evidence type="ECO:0000256" key="5">
    <source>
        <dbReference type="SAM" id="Coils"/>
    </source>
</evidence>
<dbReference type="RefSeq" id="WP_046277384.1">
    <property type="nucleotide sequence ID" value="NZ_LATL02000088.1"/>
</dbReference>
<dbReference type="CDD" id="cd00306">
    <property type="entry name" value="Peptidases_S8_S53"/>
    <property type="match status" value="1"/>
</dbReference>
<dbReference type="Gene3D" id="3.30.460.10">
    <property type="entry name" value="Beta Polymerase, domain 2"/>
    <property type="match status" value="1"/>
</dbReference>
<dbReference type="Pfam" id="PF13448">
    <property type="entry name" value="DUF4114"/>
    <property type="match status" value="1"/>
</dbReference>
<name>A0A0F5YJT3_9CYAN</name>
<dbReference type="SUPFAM" id="SSF81301">
    <property type="entry name" value="Nucleotidyltransferase"/>
    <property type="match status" value="1"/>
</dbReference>
<dbReference type="GO" id="GO:0016779">
    <property type="term" value="F:nucleotidyltransferase activity"/>
    <property type="evidence" value="ECO:0007669"/>
    <property type="project" value="InterPro"/>
</dbReference>
<feature type="compositionally biased region" description="Low complexity" evidence="6">
    <location>
        <begin position="181"/>
        <end position="205"/>
    </location>
</feature>
<evidence type="ECO:0000256" key="6">
    <source>
        <dbReference type="SAM" id="MobiDB-lite"/>
    </source>
</evidence>
<feature type="region of interest" description="Disordered" evidence="6">
    <location>
        <begin position="1824"/>
        <end position="1889"/>
    </location>
</feature>
<feature type="compositionally biased region" description="Acidic residues" evidence="6">
    <location>
        <begin position="231"/>
        <end position="280"/>
    </location>
</feature>
<dbReference type="Gene3D" id="3.10.350.10">
    <property type="entry name" value="LysM domain"/>
    <property type="match status" value="1"/>
</dbReference>
<dbReference type="Pfam" id="PF00082">
    <property type="entry name" value="Peptidase_S8"/>
    <property type="match status" value="1"/>
</dbReference>
<gene>
    <name evidence="10" type="ORF">WN50_04865</name>
</gene>
<feature type="domain" description="Peptidase S8/S53" evidence="7">
    <location>
        <begin position="1049"/>
        <end position="1310"/>
    </location>
</feature>
<organism evidence="10 11">
    <name type="scientific">Limnoraphis robusta CS-951</name>
    <dbReference type="NCBI Taxonomy" id="1637645"/>
    <lineage>
        <taxon>Bacteria</taxon>
        <taxon>Bacillati</taxon>
        <taxon>Cyanobacteriota</taxon>
        <taxon>Cyanophyceae</taxon>
        <taxon>Oscillatoriophycideae</taxon>
        <taxon>Oscillatoriales</taxon>
        <taxon>Sirenicapillariaceae</taxon>
        <taxon>Limnoraphis</taxon>
    </lineage>
</organism>
<dbReference type="PANTHER" id="PTHR23172">
    <property type="entry name" value="AUXILIN/CYCLIN G-ASSOCIATED KINASE-RELATED"/>
    <property type="match status" value="1"/>
</dbReference>
<feature type="compositionally biased region" description="Polar residues" evidence="6">
    <location>
        <begin position="9"/>
        <end position="31"/>
    </location>
</feature>
<dbReference type="GO" id="GO:0072583">
    <property type="term" value="P:clathrin-dependent endocytosis"/>
    <property type="evidence" value="ECO:0007669"/>
    <property type="project" value="TreeGrafter"/>
</dbReference>
<keyword evidence="5" id="KW-0175">Coiled coil</keyword>
<dbReference type="GO" id="GO:0005737">
    <property type="term" value="C:cytoplasm"/>
    <property type="evidence" value="ECO:0007669"/>
    <property type="project" value="TreeGrafter"/>
</dbReference>
<dbReference type="CDD" id="cd05403">
    <property type="entry name" value="NT_KNTase_like"/>
    <property type="match status" value="1"/>
</dbReference>
<dbReference type="GO" id="GO:0072318">
    <property type="term" value="P:clathrin coat disassembly"/>
    <property type="evidence" value="ECO:0007669"/>
    <property type="project" value="TreeGrafter"/>
</dbReference>
<feature type="compositionally biased region" description="Gly residues" evidence="6">
    <location>
        <begin position="2056"/>
        <end position="2071"/>
    </location>
</feature>
<feature type="compositionally biased region" description="Acidic residues" evidence="6">
    <location>
        <begin position="912"/>
        <end position="923"/>
    </location>
</feature>
<dbReference type="InterPro" id="IPR000209">
    <property type="entry name" value="Peptidase_S8/S53_dom"/>
</dbReference>
<evidence type="ECO:0000313" key="10">
    <source>
        <dbReference type="EMBL" id="KKD39169.1"/>
    </source>
</evidence>
<comment type="similarity">
    <text evidence="4">Belongs to the peptidase S8 family.</text>
</comment>
<dbReference type="InterPro" id="IPR025193">
    <property type="entry name" value="DUF4114"/>
</dbReference>
<feature type="region of interest" description="Disordered" evidence="6">
    <location>
        <begin position="68"/>
        <end position="280"/>
    </location>
</feature>
<dbReference type="GO" id="GO:0030276">
    <property type="term" value="F:clathrin binding"/>
    <property type="evidence" value="ECO:0007669"/>
    <property type="project" value="TreeGrafter"/>
</dbReference>
<dbReference type="Gene3D" id="2.60.120.380">
    <property type="match status" value="1"/>
</dbReference>
<dbReference type="GO" id="GO:0006508">
    <property type="term" value="P:proteolysis"/>
    <property type="evidence" value="ECO:0007669"/>
    <property type="project" value="UniProtKB-KW"/>
</dbReference>
<evidence type="ECO:0000259" key="9">
    <source>
        <dbReference type="Pfam" id="PF13448"/>
    </source>
</evidence>
<dbReference type="InterPro" id="IPR049802">
    <property type="entry name" value="RhsC-like_FIX"/>
</dbReference>
<dbReference type="InterPro" id="IPR015500">
    <property type="entry name" value="Peptidase_S8_subtilisin-rel"/>
</dbReference>
<keyword evidence="1" id="KW-0645">Protease</keyword>
<dbReference type="PATRIC" id="fig|1637645.4.peg.1768"/>
<dbReference type="SUPFAM" id="SSF55486">
    <property type="entry name" value="Metalloproteases ('zincins'), catalytic domain"/>
    <property type="match status" value="1"/>
</dbReference>
<dbReference type="PANTHER" id="PTHR23172:SF87">
    <property type="entry name" value="CHAPERONE DNAJ-DOMAIN SUPERFAMILY PROTEIN"/>
    <property type="match status" value="1"/>
</dbReference>
<feature type="coiled-coil region" evidence="5">
    <location>
        <begin position="2091"/>
        <end position="2132"/>
    </location>
</feature>
<dbReference type="InterPro" id="IPR043519">
    <property type="entry name" value="NT_sf"/>
</dbReference>
<feature type="compositionally biased region" description="Acidic residues" evidence="6">
    <location>
        <begin position="139"/>
        <end position="174"/>
    </location>
</feature>
<dbReference type="EMBL" id="LATL02000088">
    <property type="protein sequence ID" value="KKD39169.1"/>
    <property type="molecule type" value="Genomic_DNA"/>
</dbReference>
<comment type="caution">
    <text evidence="4">Lacks conserved residue(s) required for the propagation of feature annotation.</text>
</comment>
<dbReference type="InterPro" id="IPR002934">
    <property type="entry name" value="Polymerase_NTP_transf_dom"/>
</dbReference>
<evidence type="ECO:0000259" key="7">
    <source>
        <dbReference type="Pfam" id="PF00082"/>
    </source>
</evidence>
<protein>
    <recommendedName>
        <fullName evidence="12">LysM domain-containing protein</fullName>
    </recommendedName>
</protein>
<keyword evidence="3" id="KW-0720">Serine protease</keyword>
<keyword evidence="2" id="KW-0378">Hydrolase</keyword>
<feature type="compositionally biased region" description="Pro residues" evidence="6">
    <location>
        <begin position="1353"/>
        <end position="1366"/>
    </location>
</feature>
<evidence type="ECO:0008006" key="12">
    <source>
        <dbReference type="Google" id="ProtNLM"/>
    </source>
</evidence>
<dbReference type="Proteomes" id="UP000033607">
    <property type="component" value="Unassembled WGS sequence"/>
</dbReference>
<feature type="compositionally biased region" description="Basic and acidic residues" evidence="6">
    <location>
        <begin position="2573"/>
        <end position="2586"/>
    </location>
</feature>
<feature type="domain" description="Polymerase nucleotidyl transferase" evidence="8">
    <location>
        <begin position="2613"/>
        <end position="2711"/>
    </location>
</feature>